<evidence type="ECO:0000256" key="1">
    <source>
        <dbReference type="SAM" id="Coils"/>
    </source>
</evidence>
<dbReference type="NCBIfam" id="NF033928">
    <property type="entry name" value="alph_xenorhab_A"/>
    <property type="match status" value="1"/>
</dbReference>
<dbReference type="SUPFAM" id="SSF58100">
    <property type="entry name" value="Bacterial hemolysins"/>
    <property type="match status" value="1"/>
</dbReference>
<dbReference type="AlphaFoldDB" id="A0A0G4Q399"/>
<keyword evidence="2" id="KW-1133">Transmembrane helix</keyword>
<evidence type="ECO:0000256" key="2">
    <source>
        <dbReference type="SAM" id="Phobius"/>
    </source>
</evidence>
<dbReference type="CDD" id="cd22657">
    <property type="entry name" value="ClyA_XaxA-like"/>
    <property type="match status" value="1"/>
</dbReference>
<accession>A0A0G4Q399</accession>
<feature type="transmembrane region" description="Helical" evidence="2">
    <location>
        <begin position="256"/>
        <end position="280"/>
    </location>
</feature>
<keyword evidence="1" id="KW-0175">Coiled coil</keyword>
<protein>
    <recommendedName>
        <fullName evidence="5">Alpha-xenorhabdolysin family binary toxin subunit A</fullName>
    </recommendedName>
</protein>
<feature type="coiled-coil region" evidence="1">
    <location>
        <begin position="225"/>
        <end position="252"/>
    </location>
</feature>
<reference evidence="4" key="1">
    <citation type="submission" date="2015-06" db="EMBL/GenBank/DDBJ databases">
        <authorList>
            <person name="Urmite Genomes"/>
        </authorList>
    </citation>
    <scope>NUCLEOTIDE SEQUENCE [LARGE SCALE GENOMIC DNA]</scope>
    <source>
        <strain evidence="4">CSUR P1867</strain>
    </source>
</reference>
<name>A0A0G4Q399_9GAMM</name>
<sequence length="404" mass="46324">MDTTAFEHIDKIIETSDIPKVALGLLLGIDIEDGRLPGIVTSHDLIKIKSYIYKALSLPYKIDDVIKFIHYSKIDESQLSPDNILSLFIKIREHAFEWNKIEYSIKQQAIDLEIMGREITSTGENIIAFINQMPLLTKISSVIEDLSEQELKSIQYKSQDKEVATQLIHILESMKEDIENERNKTIKIKDSLSTFRSKIIGGKDSQNVAHPSIYHEILNKKRFINEFYTENNNSLIEERDLLIEEISQLKDEYKHYVGLAFTGLTVGIIGVIITGGIFGAKAEAIRKKKNELIEKVKTINIKIDVYAGLSLHLNTLYIELSEIEQFIEDTNMALEHIEYVWQAMLTEIEASITNFNKINNALELIKFSIYLEKIITPWYMVIGYSKEILLSFDNALSTFYSSNS</sequence>
<dbReference type="RefSeq" id="WP_072063170.1">
    <property type="nucleotide sequence ID" value="NZ_CVRY01000002.1"/>
</dbReference>
<gene>
    <name evidence="3" type="ORF">BN1804_00955</name>
</gene>
<evidence type="ECO:0008006" key="5">
    <source>
        <dbReference type="Google" id="ProtNLM"/>
    </source>
</evidence>
<dbReference type="Proteomes" id="UP000183920">
    <property type="component" value="Unassembled WGS sequence"/>
</dbReference>
<evidence type="ECO:0000313" key="4">
    <source>
        <dbReference type="Proteomes" id="UP000183920"/>
    </source>
</evidence>
<organism evidence="3 4">
    <name type="scientific">Proteus penneri</name>
    <dbReference type="NCBI Taxonomy" id="102862"/>
    <lineage>
        <taxon>Bacteria</taxon>
        <taxon>Pseudomonadati</taxon>
        <taxon>Pseudomonadota</taxon>
        <taxon>Gammaproteobacteria</taxon>
        <taxon>Enterobacterales</taxon>
        <taxon>Morganellaceae</taxon>
        <taxon>Proteus</taxon>
    </lineage>
</organism>
<keyword evidence="2" id="KW-0472">Membrane</keyword>
<evidence type="ECO:0000313" key="3">
    <source>
        <dbReference type="EMBL" id="CRL60412.1"/>
    </source>
</evidence>
<dbReference type="EMBL" id="CVRY01000002">
    <property type="protein sequence ID" value="CRL60412.1"/>
    <property type="molecule type" value="Genomic_DNA"/>
</dbReference>
<proteinExistence type="predicted"/>
<dbReference type="Gene3D" id="1.20.1170.10">
    <property type="match status" value="1"/>
</dbReference>
<keyword evidence="2" id="KW-0812">Transmembrane</keyword>